<feature type="transmembrane region" description="Helical" evidence="7">
    <location>
        <begin position="314"/>
        <end position="336"/>
    </location>
</feature>
<dbReference type="CDD" id="cd13138">
    <property type="entry name" value="MATE_yoeA_like"/>
    <property type="match status" value="1"/>
</dbReference>
<evidence type="ECO:0000256" key="6">
    <source>
        <dbReference type="ARBA" id="ARBA00023136"/>
    </source>
</evidence>
<organism evidence="8 9">
    <name type="scientific">Candidatus Ornithocaccomicrobium faecavium</name>
    <dbReference type="NCBI Taxonomy" id="2840890"/>
    <lineage>
        <taxon>Bacteria</taxon>
        <taxon>Bacillati</taxon>
        <taxon>Bacillota</taxon>
        <taxon>Clostridia</taxon>
        <taxon>Candidatus Ornithocaccomicrobium</taxon>
    </lineage>
</organism>
<feature type="transmembrane region" description="Helical" evidence="7">
    <location>
        <begin position="384"/>
        <end position="405"/>
    </location>
</feature>
<feature type="transmembrane region" description="Helical" evidence="7">
    <location>
        <begin position="94"/>
        <end position="116"/>
    </location>
</feature>
<dbReference type="GO" id="GO:0042910">
    <property type="term" value="F:xenobiotic transmembrane transporter activity"/>
    <property type="evidence" value="ECO:0007669"/>
    <property type="project" value="InterPro"/>
</dbReference>
<keyword evidence="3" id="KW-1003">Cell membrane</keyword>
<feature type="transmembrane region" description="Helical" evidence="7">
    <location>
        <begin position="165"/>
        <end position="188"/>
    </location>
</feature>
<evidence type="ECO:0000256" key="7">
    <source>
        <dbReference type="SAM" id="Phobius"/>
    </source>
</evidence>
<dbReference type="Pfam" id="PF13189">
    <property type="entry name" value="Cytidylate_kin2"/>
    <property type="match status" value="1"/>
</dbReference>
<dbReference type="InterPro" id="IPR027417">
    <property type="entry name" value="P-loop_NTPase"/>
</dbReference>
<keyword evidence="2" id="KW-0813">Transport</keyword>
<evidence type="ECO:0000256" key="2">
    <source>
        <dbReference type="ARBA" id="ARBA00022448"/>
    </source>
</evidence>
<dbReference type="InterPro" id="IPR002528">
    <property type="entry name" value="MATE_fam"/>
</dbReference>
<dbReference type="GO" id="GO:0015297">
    <property type="term" value="F:antiporter activity"/>
    <property type="evidence" value="ECO:0007669"/>
    <property type="project" value="InterPro"/>
</dbReference>
<dbReference type="PANTHER" id="PTHR43549">
    <property type="entry name" value="MULTIDRUG RESISTANCE PROTEIN YPNP-RELATED"/>
    <property type="match status" value="1"/>
</dbReference>
<protein>
    <submittedName>
        <fullName evidence="8">MATE family efflux transporter</fullName>
    </submittedName>
</protein>
<comment type="caution">
    <text evidence="8">The sequence shown here is derived from an EMBL/GenBank/DDBJ whole genome shotgun (WGS) entry which is preliminary data.</text>
</comment>
<keyword evidence="4 7" id="KW-0812">Transmembrane</keyword>
<comment type="subcellular location">
    <subcellularLocation>
        <location evidence="1">Cell membrane</location>
        <topology evidence="1">Multi-pass membrane protein</topology>
    </subcellularLocation>
</comment>
<name>A0A9D1P4P3_9FIRM</name>
<keyword evidence="6 7" id="KW-0472">Membrane</keyword>
<gene>
    <name evidence="8" type="ORF">IAA64_00395</name>
</gene>
<feature type="transmembrane region" description="Helical" evidence="7">
    <location>
        <begin position="21"/>
        <end position="42"/>
    </location>
</feature>
<dbReference type="Pfam" id="PF01554">
    <property type="entry name" value="MatE"/>
    <property type="match status" value="2"/>
</dbReference>
<feature type="transmembrane region" description="Helical" evidence="7">
    <location>
        <begin position="136"/>
        <end position="153"/>
    </location>
</feature>
<feature type="transmembrane region" description="Helical" evidence="7">
    <location>
        <begin position="411"/>
        <end position="434"/>
    </location>
</feature>
<evidence type="ECO:0000256" key="1">
    <source>
        <dbReference type="ARBA" id="ARBA00004651"/>
    </source>
</evidence>
<evidence type="ECO:0000313" key="8">
    <source>
        <dbReference type="EMBL" id="HIV26400.1"/>
    </source>
</evidence>
<dbReference type="GO" id="GO:0005886">
    <property type="term" value="C:plasma membrane"/>
    <property type="evidence" value="ECO:0007669"/>
    <property type="project" value="UniProtKB-SubCell"/>
</dbReference>
<proteinExistence type="predicted"/>
<dbReference type="SUPFAM" id="SSF52540">
    <property type="entry name" value="P-loop containing nucleoside triphosphate hydrolases"/>
    <property type="match status" value="1"/>
</dbReference>
<dbReference type="AlphaFoldDB" id="A0A9D1P4P3"/>
<accession>A0A9D1P4P3</accession>
<dbReference type="EMBL" id="DVOT01000007">
    <property type="protein sequence ID" value="HIV26400.1"/>
    <property type="molecule type" value="Genomic_DNA"/>
</dbReference>
<evidence type="ECO:0000256" key="3">
    <source>
        <dbReference type="ARBA" id="ARBA00022475"/>
    </source>
</evidence>
<dbReference type="InterPro" id="IPR052031">
    <property type="entry name" value="Membrane_Transporter-Flippase"/>
</dbReference>
<feature type="transmembrane region" description="Helical" evidence="7">
    <location>
        <begin position="356"/>
        <end position="377"/>
    </location>
</feature>
<reference evidence="8" key="2">
    <citation type="journal article" date="2021" name="PeerJ">
        <title>Extensive microbial diversity within the chicken gut microbiome revealed by metagenomics and culture.</title>
        <authorList>
            <person name="Gilroy R."/>
            <person name="Ravi A."/>
            <person name="Getino M."/>
            <person name="Pursley I."/>
            <person name="Horton D.L."/>
            <person name="Alikhan N.F."/>
            <person name="Baker D."/>
            <person name="Gharbi K."/>
            <person name="Hall N."/>
            <person name="Watson M."/>
            <person name="Adriaenssens E.M."/>
            <person name="Foster-Nyarko E."/>
            <person name="Jarju S."/>
            <person name="Secka A."/>
            <person name="Antonio M."/>
            <person name="Oren A."/>
            <person name="Chaudhuri R.R."/>
            <person name="La Ragione R."/>
            <person name="Hildebrand F."/>
            <person name="Pallen M.J."/>
        </authorList>
    </citation>
    <scope>NUCLEOTIDE SEQUENCE</scope>
    <source>
        <strain evidence="8">CHK183-6373</strain>
    </source>
</reference>
<sequence length="660" mass="70421">MDGKQDFTSGSIFGKMMQFMVPILGAQILQAMYGAVDMLVVGHFGTNAGISGVSTGSSIMNLVTFVLSQLAAGVMILIGRYLGERKNERIGKLIGGAIAFFLIVSVVLTVALVAFAEPIAILMQAPAEAVDLTAQYIRICGVGCVFVVFYNLISCIFRGLGNSRLPLLFVGIACVVNIVGDLLLVAVFDMNVAGAAIATIAAQAVSVILSLAIIRRQKLPFAFSRRDIRLGGDVKDFVRVGAPLALQELLTNVSFLAICAFINRLGLDASNGYGIAQKIQSFVMLVPSSIMQCMASFVAQNVGANREDRARKGMLYGMGVGAGIGVVIALLALFKGDWLASLFSSNAQDIARAFEYLRGFAPEAVLTCILFSFLGYFNGHSRSTFVMVQSIAQSFLIRLPVSYVMSIQPGASLTGVGLAVPLSTVFGIALCLLYDRRMRREINALSQQVDFAGEALQQTYNPGVSTVIAISRSYGAGGRTVGRQVAAQLGIPFYDKNLLASVAQKSGLSVQYLASIDEKAAPSFETIYTLDQSEPLHSIAARAQREVIEQIASEGGCVIVGRRADHVLAGRKNLLRVFVTAPADSRAARVAQRDGIEPDKALAKVRKADRERAEYCDSLSEGKWGEAGSYDLCLDTQRFGTEGAAALIVDAVQKFGGAKT</sequence>
<dbReference type="Proteomes" id="UP000886884">
    <property type="component" value="Unassembled WGS sequence"/>
</dbReference>
<evidence type="ECO:0000256" key="5">
    <source>
        <dbReference type="ARBA" id="ARBA00022989"/>
    </source>
</evidence>
<evidence type="ECO:0000256" key="4">
    <source>
        <dbReference type="ARBA" id="ARBA00022692"/>
    </source>
</evidence>
<dbReference type="Gene3D" id="3.40.50.300">
    <property type="entry name" value="P-loop containing nucleotide triphosphate hydrolases"/>
    <property type="match status" value="1"/>
</dbReference>
<reference evidence="8" key="1">
    <citation type="submission" date="2020-10" db="EMBL/GenBank/DDBJ databases">
        <authorList>
            <person name="Gilroy R."/>
        </authorList>
    </citation>
    <scope>NUCLEOTIDE SEQUENCE</scope>
    <source>
        <strain evidence="8">CHK183-6373</strain>
    </source>
</reference>
<keyword evidence="5 7" id="KW-1133">Transmembrane helix</keyword>
<feature type="transmembrane region" description="Helical" evidence="7">
    <location>
        <begin position="62"/>
        <end position="82"/>
    </location>
</feature>
<dbReference type="NCBIfam" id="TIGR00797">
    <property type="entry name" value="matE"/>
    <property type="match status" value="1"/>
</dbReference>
<dbReference type="PANTHER" id="PTHR43549:SF3">
    <property type="entry name" value="MULTIDRUG RESISTANCE PROTEIN YPNP-RELATED"/>
    <property type="match status" value="1"/>
</dbReference>
<evidence type="ECO:0000313" key="9">
    <source>
        <dbReference type="Proteomes" id="UP000886884"/>
    </source>
</evidence>
<feature type="transmembrane region" description="Helical" evidence="7">
    <location>
        <begin position="194"/>
        <end position="214"/>
    </location>
</feature>